<dbReference type="InterPro" id="IPR001667">
    <property type="entry name" value="DDH_dom"/>
</dbReference>
<sequence length="337" mass="36302">MIAGQASAFPADYARKLDQTLQFLQGAERFLVVSHVQPDGDAISSTLVTGWILRQLGKEVVMMNEGAIPARLDFLENASAVINWSKLQPAADSYNRIIAVDCADFRRIGLVSGLFAEGAELLNIDHHPTNDAFGLVNLIRTDAAATVEILYDLIIHAGLTLDYEAATAIYTGLLTDTGGFRYSNTSPYVMQVASQMLAHGIEGHCIADRLLERMTKPQLLLLQRALSRLTFSEDNRIAWLYIAYGDMAETGAVGDDLEGLVNYALNVEGVEAGILFKETMEGHVKVSMRSAGLADVAAIAKSFGGGGHVRAAGCQLDGPMPDTMKTVVNAVREALAK</sequence>
<protein>
    <submittedName>
        <fullName evidence="3">Phosphoesterase RecJ-like protein</fullName>
    </submittedName>
</protein>
<dbReference type="AlphaFoldDB" id="A0A916YYZ0"/>
<dbReference type="SUPFAM" id="SSF64182">
    <property type="entry name" value="DHH phosphoesterases"/>
    <property type="match status" value="1"/>
</dbReference>
<dbReference type="GO" id="GO:0003676">
    <property type="term" value="F:nucleic acid binding"/>
    <property type="evidence" value="ECO:0007669"/>
    <property type="project" value="InterPro"/>
</dbReference>
<feature type="domain" description="DHHA1" evidence="2">
    <location>
        <begin position="249"/>
        <end position="336"/>
    </location>
</feature>
<dbReference type="RefSeq" id="WP_188992492.1">
    <property type="nucleotide sequence ID" value="NZ_BMHP01000002.1"/>
</dbReference>
<gene>
    <name evidence="3" type="ORF">GCM10010911_27210</name>
</gene>
<keyword evidence="4" id="KW-1185">Reference proteome</keyword>
<organism evidence="3 4">
    <name type="scientific">Paenibacillus nasutitermitis</name>
    <dbReference type="NCBI Taxonomy" id="1652958"/>
    <lineage>
        <taxon>Bacteria</taxon>
        <taxon>Bacillati</taxon>
        <taxon>Bacillota</taxon>
        <taxon>Bacilli</taxon>
        <taxon>Bacillales</taxon>
        <taxon>Paenibacillaceae</taxon>
        <taxon>Paenibacillus</taxon>
    </lineage>
</organism>
<dbReference type="Gene3D" id="3.90.1640.10">
    <property type="entry name" value="inorganic pyrophosphatase (n-terminal core)"/>
    <property type="match status" value="1"/>
</dbReference>
<dbReference type="Pfam" id="PF01368">
    <property type="entry name" value="DHH"/>
    <property type="match status" value="1"/>
</dbReference>
<dbReference type="PANTHER" id="PTHR47618:SF1">
    <property type="entry name" value="BIFUNCTIONAL OLIGORIBONUCLEASE AND PAP PHOSPHATASE NRNA"/>
    <property type="match status" value="1"/>
</dbReference>
<reference evidence="3" key="1">
    <citation type="journal article" date="2014" name="Int. J. Syst. Evol. Microbiol.">
        <title>Complete genome sequence of Corynebacterium casei LMG S-19264T (=DSM 44701T), isolated from a smear-ripened cheese.</title>
        <authorList>
            <consortium name="US DOE Joint Genome Institute (JGI-PGF)"/>
            <person name="Walter F."/>
            <person name="Albersmeier A."/>
            <person name="Kalinowski J."/>
            <person name="Ruckert C."/>
        </authorList>
    </citation>
    <scope>NUCLEOTIDE SEQUENCE</scope>
    <source>
        <strain evidence="3">CGMCC 1.15178</strain>
    </source>
</reference>
<dbReference type="InterPro" id="IPR003156">
    <property type="entry name" value="DHHA1_dom"/>
</dbReference>
<comment type="caution">
    <text evidence="3">The sequence shown here is derived from an EMBL/GenBank/DDBJ whole genome shotgun (WGS) entry which is preliminary data.</text>
</comment>
<feature type="domain" description="DDH" evidence="1">
    <location>
        <begin position="30"/>
        <end position="172"/>
    </location>
</feature>
<dbReference type="Pfam" id="PF02272">
    <property type="entry name" value="DHHA1"/>
    <property type="match status" value="1"/>
</dbReference>
<dbReference type="Proteomes" id="UP000612456">
    <property type="component" value="Unassembled WGS sequence"/>
</dbReference>
<name>A0A916YYZ0_9BACL</name>
<proteinExistence type="predicted"/>
<dbReference type="InterPro" id="IPR051319">
    <property type="entry name" value="Oligoribo/pAp-PDE_c-di-AMP_PDE"/>
</dbReference>
<evidence type="ECO:0000259" key="1">
    <source>
        <dbReference type="Pfam" id="PF01368"/>
    </source>
</evidence>
<dbReference type="PANTHER" id="PTHR47618">
    <property type="entry name" value="BIFUNCTIONAL OLIGORIBONUCLEASE AND PAP PHOSPHATASE NRNA"/>
    <property type="match status" value="1"/>
</dbReference>
<evidence type="ECO:0000313" key="3">
    <source>
        <dbReference type="EMBL" id="GGD67983.1"/>
    </source>
</evidence>
<reference evidence="3" key="2">
    <citation type="submission" date="2020-09" db="EMBL/GenBank/DDBJ databases">
        <authorList>
            <person name="Sun Q."/>
            <person name="Zhou Y."/>
        </authorList>
    </citation>
    <scope>NUCLEOTIDE SEQUENCE</scope>
    <source>
        <strain evidence="3">CGMCC 1.15178</strain>
    </source>
</reference>
<dbReference type="Gene3D" id="3.10.310.30">
    <property type="match status" value="1"/>
</dbReference>
<dbReference type="EMBL" id="BMHP01000002">
    <property type="protein sequence ID" value="GGD67983.1"/>
    <property type="molecule type" value="Genomic_DNA"/>
</dbReference>
<accession>A0A916YYZ0</accession>
<evidence type="ECO:0000259" key="2">
    <source>
        <dbReference type="Pfam" id="PF02272"/>
    </source>
</evidence>
<evidence type="ECO:0000313" key="4">
    <source>
        <dbReference type="Proteomes" id="UP000612456"/>
    </source>
</evidence>
<dbReference type="InterPro" id="IPR038763">
    <property type="entry name" value="DHH_sf"/>
</dbReference>